<accession>A0A4R4MFK2</accession>
<dbReference type="AlphaFoldDB" id="A0A4R4MFK2"/>
<organism evidence="2 3">
    <name type="scientific">Nonomuraea longispora</name>
    <dbReference type="NCBI Taxonomy" id="1848320"/>
    <lineage>
        <taxon>Bacteria</taxon>
        <taxon>Bacillati</taxon>
        <taxon>Actinomycetota</taxon>
        <taxon>Actinomycetes</taxon>
        <taxon>Streptosporangiales</taxon>
        <taxon>Streptosporangiaceae</taxon>
        <taxon>Nonomuraea</taxon>
    </lineage>
</organism>
<name>A0A4R4MFK2_9ACTN</name>
<keyword evidence="3" id="KW-1185">Reference proteome</keyword>
<dbReference type="EMBL" id="SMJZ01000354">
    <property type="protein sequence ID" value="TDB94480.1"/>
    <property type="molecule type" value="Genomic_DNA"/>
</dbReference>
<dbReference type="Pfam" id="PF01476">
    <property type="entry name" value="LysM"/>
    <property type="match status" value="1"/>
</dbReference>
<feature type="domain" description="LysM" evidence="1">
    <location>
        <begin position="50"/>
        <end position="99"/>
    </location>
</feature>
<proteinExistence type="predicted"/>
<dbReference type="CDD" id="cd00118">
    <property type="entry name" value="LysM"/>
    <property type="match status" value="1"/>
</dbReference>
<feature type="non-terminal residue" evidence="2">
    <location>
        <position position="1"/>
    </location>
</feature>
<dbReference type="PROSITE" id="PS51782">
    <property type="entry name" value="LYSM"/>
    <property type="match status" value="1"/>
</dbReference>
<dbReference type="SMART" id="SM00257">
    <property type="entry name" value="LysM"/>
    <property type="match status" value="1"/>
</dbReference>
<dbReference type="SUPFAM" id="SSF54106">
    <property type="entry name" value="LysM domain"/>
    <property type="match status" value="1"/>
</dbReference>
<evidence type="ECO:0000259" key="1">
    <source>
        <dbReference type="PROSITE" id="PS51782"/>
    </source>
</evidence>
<dbReference type="RefSeq" id="WP_132341896.1">
    <property type="nucleotide sequence ID" value="NZ_SMJZ01000354.1"/>
</dbReference>
<protein>
    <submittedName>
        <fullName evidence="2">LysM peptidoglycan-binding domain-containing protein</fullName>
    </submittedName>
</protein>
<evidence type="ECO:0000313" key="3">
    <source>
        <dbReference type="Proteomes" id="UP000295157"/>
    </source>
</evidence>
<dbReference type="Proteomes" id="UP000295157">
    <property type="component" value="Unassembled WGS sequence"/>
</dbReference>
<reference evidence="2 3" key="1">
    <citation type="submission" date="2019-02" db="EMBL/GenBank/DDBJ databases">
        <title>Draft genome sequences of novel Actinobacteria.</title>
        <authorList>
            <person name="Sahin N."/>
            <person name="Ay H."/>
            <person name="Saygin H."/>
        </authorList>
    </citation>
    <scope>NUCLEOTIDE SEQUENCE [LARGE SCALE GENOMIC DNA]</scope>
    <source>
        <strain evidence="2 3">KC201</strain>
    </source>
</reference>
<dbReference type="InterPro" id="IPR036779">
    <property type="entry name" value="LysM_dom_sf"/>
</dbReference>
<dbReference type="InterPro" id="IPR018392">
    <property type="entry name" value="LysM"/>
</dbReference>
<gene>
    <name evidence="2" type="ORF">E1267_42765</name>
</gene>
<sequence length="108" mass="11549">ATPPLRLTRRGRVVLVVAASLLSLGGFWLGTRAAGHAAVPVMVPAHAGLPWVEVREGDTLWAIADALSHGEDPATLVEEIKRLNGLPDSLIRPGTRLYIPKDDTTALR</sequence>
<comment type="caution">
    <text evidence="2">The sequence shown here is derived from an EMBL/GenBank/DDBJ whole genome shotgun (WGS) entry which is preliminary data.</text>
</comment>
<dbReference type="OrthoDB" id="5084290at2"/>
<evidence type="ECO:0000313" key="2">
    <source>
        <dbReference type="EMBL" id="TDB94480.1"/>
    </source>
</evidence>
<dbReference type="Gene3D" id="3.10.350.10">
    <property type="entry name" value="LysM domain"/>
    <property type="match status" value="1"/>
</dbReference>